<feature type="transmembrane region" description="Helical" evidence="7">
    <location>
        <begin position="187"/>
        <end position="206"/>
    </location>
</feature>
<name>A0A0K1PM52_9BACT</name>
<evidence type="ECO:0000313" key="9">
    <source>
        <dbReference type="EMBL" id="AKU94184.1"/>
    </source>
</evidence>
<dbReference type="Pfam" id="PF02518">
    <property type="entry name" value="HATPase_c"/>
    <property type="match status" value="1"/>
</dbReference>
<dbReference type="Gene3D" id="3.30.565.10">
    <property type="entry name" value="Histidine kinase-like ATPase, C-terminal domain"/>
    <property type="match status" value="1"/>
</dbReference>
<keyword evidence="10" id="KW-1185">Reference proteome</keyword>
<keyword evidence="5 9" id="KW-0418">Kinase</keyword>
<dbReference type="RefSeq" id="WP_146645820.1">
    <property type="nucleotide sequence ID" value="NZ_CP012333.1"/>
</dbReference>
<evidence type="ECO:0000256" key="3">
    <source>
        <dbReference type="ARBA" id="ARBA00022553"/>
    </source>
</evidence>
<feature type="transmembrane region" description="Helical" evidence="7">
    <location>
        <begin position="309"/>
        <end position="334"/>
    </location>
</feature>
<dbReference type="InterPro" id="IPR036097">
    <property type="entry name" value="HisK_dim/P_sf"/>
</dbReference>
<dbReference type="Pfam" id="PF00512">
    <property type="entry name" value="HisKA"/>
    <property type="match status" value="1"/>
</dbReference>
<keyword evidence="6" id="KW-0902">Two-component regulatory system</keyword>
<dbReference type="PANTHER" id="PTHR43711:SF1">
    <property type="entry name" value="HISTIDINE KINASE 1"/>
    <property type="match status" value="1"/>
</dbReference>
<dbReference type="AlphaFoldDB" id="A0A0K1PM52"/>
<feature type="transmembrane region" description="Helical" evidence="7">
    <location>
        <begin position="131"/>
        <end position="150"/>
    </location>
</feature>
<dbReference type="CDD" id="cd00082">
    <property type="entry name" value="HisKA"/>
    <property type="match status" value="1"/>
</dbReference>
<evidence type="ECO:0000256" key="5">
    <source>
        <dbReference type="ARBA" id="ARBA00022777"/>
    </source>
</evidence>
<dbReference type="PRINTS" id="PR00344">
    <property type="entry name" value="BCTRLSENSOR"/>
</dbReference>
<evidence type="ECO:0000256" key="1">
    <source>
        <dbReference type="ARBA" id="ARBA00000085"/>
    </source>
</evidence>
<feature type="transmembrane region" description="Helical" evidence="7">
    <location>
        <begin position="43"/>
        <end position="67"/>
    </location>
</feature>
<keyword evidence="7" id="KW-0472">Membrane</keyword>
<dbReference type="EC" id="2.7.13.3" evidence="2"/>
<dbReference type="Gene3D" id="1.10.287.130">
    <property type="match status" value="1"/>
</dbReference>
<dbReference type="OrthoDB" id="5482764at2"/>
<dbReference type="SMART" id="SM00388">
    <property type="entry name" value="HisKA"/>
    <property type="match status" value="1"/>
</dbReference>
<dbReference type="SUPFAM" id="SSF55874">
    <property type="entry name" value="ATPase domain of HSP90 chaperone/DNA topoisomerase II/histidine kinase"/>
    <property type="match status" value="1"/>
</dbReference>
<keyword evidence="4" id="KW-0808">Transferase</keyword>
<evidence type="ECO:0000256" key="4">
    <source>
        <dbReference type="ARBA" id="ARBA00022679"/>
    </source>
</evidence>
<dbReference type="PANTHER" id="PTHR43711">
    <property type="entry name" value="TWO-COMPONENT HISTIDINE KINASE"/>
    <property type="match status" value="1"/>
</dbReference>
<keyword evidence="7" id="KW-1133">Transmembrane helix</keyword>
<dbReference type="InterPro" id="IPR003661">
    <property type="entry name" value="HisK_dim/P_dom"/>
</dbReference>
<dbReference type="STRING" id="1391654.AKJ09_00848"/>
<dbReference type="InterPro" id="IPR005467">
    <property type="entry name" value="His_kinase_dom"/>
</dbReference>
<dbReference type="SMART" id="SM00387">
    <property type="entry name" value="HATPase_c"/>
    <property type="match status" value="1"/>
</dbReference>
<dbReference type="InterPro" id="IPR050736">
    <property type="entry name" value="Sensor_HK_Regulatory"/>
</dbReference>
<dbReference type="InterPro" id="IPR036890">
    <property type="entry name" value="HATPase_C_sf"/>
</dbReference>
<gene>
    <name evidence="9" type="ORF">AKJ09_00848</name>
</gene>
<dbReference type="InterPro" id="IPR003594">
    <property type="entry name" value="HATPase_dom"/>
</dbReference>
<dbReference type="InterPro" id="IPR004358">
    <property type="entry name" value="Sig_transdc_His_kin-like_C"/>
</dbReference>
<dbReference type="EMBL" id="CP012333">
    <property type="protein sequence ID" value="AKU94184.1"/>
    <property type="molecule type" value="Genomic_DNA"/>
</dbReference>
<protein>
    <recommendedName>
        <fullName evidence="2">histidine kinase</fullName>
        <ecNumber evidence="2">2.7.13.3</ecNumber>
    </recommendedName>
</protein>
<evidence type="ECO:0000313" key="10">
    <source>
        <dbReference type="Proteomes" id="UP000064967"/>
    </source>
</evidence>
<dbReference type="Proteomes" id="UP000064967">
    <property type="component" value="Chromosome"/>
</dbReference>
<proteinExistence type="predicted"/>
<evidence type="ECO:0000256" key="7">
    <source>
        <dbReference type="SAM" id="Phobius"/>
    </source>
</evidence>
<sequence>MNRSAARLVVRLVVILLITNVGTYLLTALFAPRVLLLEPAATAAALTLLGVLGVLSAAFGIAATLLVTRRLRPALRTLAVGSTAVTSKDIVLLDATPARLALETVGFTFVVSLPTLIPQLRPQALDTYTDLLLVLLVLTMVSTASLPAYVTMRASVARVLELAPPSVTHEAVRRMGRSALGRVRTRFVAAVAAPVAFVALGASLLVDAHVRAYDRDARAADAADMARAVFEPLSGDEECKKAPCSPPIRERAGVLEAAARVGFRIHFDPTYTGDLAIVHGDEGETQVTVPTTPGATLVRFGPSRLSPVAAMYALLAAVAVALAAILGTRIGVAFGSDLALARREVGRAGIAEVMRGTIILHEARFANVHALLLAIDALGGVFREFASAQERAIDARERTERMRGLLLASMSHDLKAPLNAVLGFAELVGRNPLSEGQKESLAIIEQRGRELLMLIDTILDSARVEAGELEVSPTTTLVNDVVMSSVLEARDLAVGTEVQIKGEIQPGIPALFVDGTRIVQALTAVVMTAVRFSEKSIVEVRATLPPGDRLRIEVETSGEGLPLTEREKIFDAFKSAESARRHGALGLGLQLARSIVEIHGGSIEVDTTAGGGIIFRTWLPIANDRASIQARANKPISSE</sequence>
<evidence type="ECO:0000256" key="2">
    <source>
        <dbReference type="ARBA" id="ARBA00012438"/>
    </source>
</evidence>
<evidence type="ECO:0000256" key="6">
    <source>
        <dbReference type="ARBA" id="ARBA00023012"/>
    </source>
</evidence>
<keyword evidence="3" id="KW-0597">Phosphoprotein</keyword>
<keyword evidence="7" id="KW-0812">Transmembrane</keyword>
<feature type="transmembrane region" description="Helical" evidence="7">
    <location>
        <begin position="12"/>
        <end position="31"/>
    </location>
</feature>
<dbReference type="KEGG" id="llu:AKJ09_00848"/>
<feature type="domain" description="Histidine kinase" evidence="8">
    <location>
        <begin position="409"/>
        <end position="623"/>
    </location>
</feature>
<dbReference type="SUPFAM" id="SSF47384">
    <property type="entry name" value="Homodimeric domain of signal transducing histidine kinase"/>
    <property type="match status" value="1"/>
</dbReference>
<organism evidence="9 10">
    <name type="scientific">Labilithrix luteola</name>
    <dbReference type="NCBI Taxonomy" id="1391654"/>
    <lineage>
        <taxon>Bacteria</taxon>
        <taxon>Pseudomonadati</taxon>
        <taxon>Myxococcota</taxon>
        <taxon>Polyangia</taxon>
        <taxon>Polyangiales</taxon>
        <taxon>Labilitrichaceae</taxon>
        <taxon>Labilithrix</taxon>
    </lineage>
</organism>
<comment type="catalytic activity">
    <reaction evidence="1">
        <text>ATP + protein L-histidine = ADP + protein N-phospho-L-histidine.</text>
        <dbReference type="EC" id="2.7.13.3"/>
    </reaction>
</comment>
<evidence type="ECO:0000259" key="8">
    <source>
        <dbReference type="PROSITE" id="PS50109"/>
    </source>
</evidence>
<dbReference type="PROSITE" id="PS50109">
    <property type="entry name" value="HIS_KIN"/>
    <property type="match status" value="1"/>
</dbReference>
<dbReference type="CDD" id="cd00075">
    <property type="entry name" value="HATPase"/>
    <property type="match status" value="1"/>
</dbReference>
<accession>A0A0K1PM52</accession>
<reference evidence="9 10" key="1">
    <citation type="submission" date="2015-08" db="EMBL/GenBank/DDBJ databases">
        <authorList>
            <person name="Babu N.S."/>
            <person name="Beckwith C.J."/>
            <person name="Beseler K.G."/>
            <person name="Brison A."/>
            <person name="Carone J.V."/>
            <person name="Caskin T.P."/>
            <person name="Diamond M."/>
            <person name="Durham M.E."/>
            <person name="Foxe J.M."/>
            <person name="Go M."/>
            <person name="Henderson B.A."/>
            <person name="Jones I.B."/>
            <person name="McGettigan J.A."/>
            <person name="Micheletti S.J."/>
            <person name="Nasrallah M.E."/>
            <person name="Ortiz D."/>
            <person name="Piller C.R."/>
            <person name="Privatt S.R."/>
            <person name="Schneider S.L."/>
            <person name="Sharp S."/>
            <person name="Smith T.C."/>
            <person name="Stanton J.D."/>
            <person name="Ullery H.E."/>
            <person name="Wilson R.J."/>
            <person name="Serrano M.G."/>
            <person name="Buck G."/>
            <person name="Lee V."/>
            <person name="Wang Y."/>
            <person name="Carvalho R."/>
            <person name="Voegtly L."/>
            <person name="Shi R."/>
            <person name="Duckworth R."/>
            <person name="Johnson A."/>
            <person name="Loviza R."/>
            <person name="Walstead R."/>
            <person name="Shah Z."/>
            <person name="Kiflezghi M."/>
            <person name="Wade K."/>
            <person name="Ball S.L."/>
            <person name="Bradley K.W."/>
            <person name="Asai D.J."/>
            <person name="Bowman C.A."/>
            <person name="Russell D.A."/>
            <person name="Pope W.H."/>
            <person name="Jacobs-Sera D."/>
            <person name="Hendrix R.W."/>
            <person name="Hatfull G.F."/>
        </authorList>
    </citation>
    <scope>NUCLEOTIDE SEQUENCE [LARGE SCALE GENOMIC DNA]</scope>
    <source>
        <strain evidence="9 10">DSM 27648</strain>
    </source>
</reference>
<dbReference type="GO" id="GO:0000155">
    <property type="term" value="F:phosphorelay sensor kinase activity"/>
    <property type="evidence" value="ECO:0007669"/>
    <property type="project" value="InterPro"/>
</dbReference>